<comment type="caution">
    <text evidence="2">The sequence shown here is derived from an EMBL/GenBank/DDBJ whole genome shotgun (WGS) entry which is preliminary data.</text>
</comment>
<dbReference type="Proteomes" id="UP000548476">
    <property type="component" value="Unassembled WGS sequence"/>
</dbReference>
<gene>
    <name evidence="2" type="ORF">HNR73_005174</name>
</gene>
<feature type="region of interest" description="Disordered" evidence="1">
    <location>
        <begin position="82"/>
        <end position="107"/>
    </location>
</feature>
<dbReference type="RefSeq" id="WP_184790130.1">
    <property type="nucleotide sequence ID" value="NZ_BONT01000081.1"/>
</dbReference>
<reference evidence="2 3" key="1">
    <citation type="submission" date="2020-08" db="EMBL/GenBank/DDBJ databases">
        <title>Genomic Encyclopedia of Type Strains, Phase IV (KMG-IV): sequencing the most valuable type-strain genomes for metagenomic binning, comparative biology and taxonomic classification.</title>
        <authorList>
            <person name="Goeker M."/>
        </authorList>
    </citation>
    <scope>NUCLEOTIDE SEQUENCE [LARGE SCALE GENOMIC DNA]</scope>
    <source>
        <strain evidence="2 3">YIM 65646</strain>
    </source>
</reference>
<evidence type="ECO:0000256" key="1">
    <source>
        <dbReference type="SAM" id="MobiDB-lite"/>
    </source>
</evidence>
<name>A0A841FU83_9ACTN</name>
<proteinExistence type="predicted"/>
<organism evidence="2 3">
    <name type="scientific">Phytomonospora endophytica</name>
    <dbReference type="NCBI Taxonomy" id="714109"/>
    <lineage>
        <taxon>Bacteria</taxon>
        <taxon>Bacillati</taxon>
        <taxon>Actinomycetota</taxon>
        <taxon>Actinomycetes</taxon>
        <taxon>Micromonosporales</taxon>
        <taxon>Micromonosporaceae</taxon>
        <taxon>Phytomonospora</taxon>
    </lineage>
</organism>
<accession>A0A841FU83</accession>
<dbReference type="AlphaFoldDB" id="A0A841FU83"/>
<evidence type="ECO:0000313" key="3">
    <source>
        <dbReference type="Proteomes" id="UP000548476"/>
    </source>
</evidence>
<dbReference type="EMBL" id="JACHGT010000012">
    <property type="protein sequence ID" value="MBB6037298.1"/>
    <property type="molecule type" value="Genomic_DNA"/>
</dbReference>
<keyword evidence="3" id="KW-1185">Reference proteome</keyword>
<sequence>MSNHPTTPRTRLEAELRARSWGRERALQLLHRKARELGLHGFTLGLRQFDRYLAAESTSTRPMTAEAMRGLFGLPVDVLLGPPGDIAGEPEPPSSPPVAEQAAGDASRDHALSFATAEIPATLIEQLRAEVRRHARDYAHLAPVLLLPRLLRTRDLAYRALATTRRPRHVAELLAVSGQVCGLAATTSFDLGHADAADDHARAAWTYAELADHDGLKSWVRGTRATIAFWGRRPREALDHVDAGLRHATGDTARRLHGIAARAYALIGSGREAVGAVHAANAAVGTDLLAQELGGEFGFTPARLAMCTAAVHLALGDGDAAARGAQQAIDLYERTPEGQRRFGIRYGAGMDLAAARVLQGELDAVPGALNPALDLDPARRTARLTSRLGAIRSRLSVPRFKNSATAFDVRAAIDEFTAGALPRTGAR</sequence>
<protein>
    <submittedName>
        <fullName evidence="2">Uncharacterized protein</fullName>
    </submittedName>
</protein>
<evidence type="ECO:0000313" key="2">
    <source>
        <dbReference type="EMBL" id="MBB6037298.1"/>
    </source>
</evidence>